<reference evidence="17" key="2">
    <citation type="submission" date="2020-09" db="EMBL/GenBank/DDBJ databases">
        <authorList>
            <person name="Sun Q."/>
            <person name="Kim S."/>
        </authorList>
    </citation>
    <scope>NUCLEOTIDE SEQUENCE</scope>
    <source>
        <strain evidence="17">KCTC 12870</strain>
    </source>
</reference>
<evidence type="ECO:0000256" key="7">
    <source>
        <dbReference type="ARBA" id="ARBA00022801"/>
    </source>
</evidence>
<sequence>MKALLITTFSLIFGLTAHSAIVSDYSGASYSPYSIRYTDNSQIKGFGDYNVGDITGDLQFMQTNGITRIKTYDAGLTQVQPFSQIQAYITNFNAINSNPAGASSNIQTMNDPFAIGGGAITGNKWIMSQAAVAGLDVYQGTNVSSGMLSVPTGTQTNQTVTLLNSDGTTTRNVNVTPNSYSYTDFSGATKNVTYTMAHWDIELALMNIANGKIQIQQPASSGGNYTATPLGGLNTANAKALIIGNEVLSTGGLTAPEVAQYMAFAKARRTDYGLTEADLPITSSTNSPGNWQGDMATDVLPYVDGVLFYNTYGFPFSGGEASSGPGVTPENGIENVVMTQTDFAAWLATNAPTVTAILGEHGWPSDSLDNGDNSFNITNEKEYFLGDGSTYEGALKQLAAMGLTNFLFEMFDEPWKNSGNIGSSENHFGIATATQQAMRENPATDPSQYPEVRTMKFTGLSDELGSAIPEPRYYAMMLGAVVLVICWRRRK</sequence>
<evidence type="ECO:0000256" key="3">
    <source>
        <dbReference type="ARBA" id="ARBA00022475"/>
    </source>
</evidence>
<evidence type="ECO:0000313" key="17">
    <source>
        <dbReference type="EMBL" id="GHB90128.1"/>
    </source>
</evidence>
<gene>
    <name evidence="17" type="ORF">GCM10007047_00930</name>
</gene>
<comment type="subcellular location">
    <subcellularLocation>
        <location evidence="2">Cell membrane</location>
    </subcellularLocation>
    <subcellularLocation>
        <location evidence="1">Secreted</location>
        <location evidence="1">Cell wall</location>
    </subcellularLocation>
</comment>
<dbReference type="EMBL" id="BMXG01000001">
    <property type="protein sequence ID" value="GHB90128.1"/>
    <property type="molecule type" value="Genomic_DNA"/>
</dbReference>
<keyword evidence="7" id="KW-0378">Hydrolase</keyword>
<dbReference type="AlphaFoldDB" id="A0A8J3DEP5"/>
<evidence type="ECO:0000256" key="2">
    <source>
        <dbReference type="ARBA" id="ARBA00004236"/>
    </source>
</evidence>
<keyword evidence="4" id="KW-0134">Cell wall</keyword>
<comment type="function">
    <text evidence="13">Glucanases play a role in cell expansion during growth, in cell-cell fusion during mating, and in spore release during sporulation. This enzyme may be involved in beta-glucan degradation. Active on laminarin and lichenan.</text>
</comment>
<dbReference type="PANTHER" id="PTHR16631:SF17">
    <property type="entry name" value="GLUCAN ENDO-1,3-BETA-GLUCOSIDASE BTGC"/>
    <property type="match status" value="1"/>
</dbReference>
<evidence type="ECO:0000256" key="13">
    <source>
        <dbReference type="ARBA" id="ARBA00037649"/>
    </source>
</evidence>
<evidence type="ECO:0000256" key="5">
    <source>
        <dbReference type="ARBA" id="ARBA00022525"/>
    </source>
</evidence>
<feature type="chain" id="PRO_5035190053" description="Endo-1,3-beta-glucanase btgC" evidence="16">
    <location>
        <begin position="20"/>
        <end position="491"/>
    </location>
</feature>
<evidence type="ECO:0000256" key="1">
    <source>
        <dbReference type="ARBA" id="ARBA00004191"/>
    </source>
</evidence>
<keyword evidence="11" id="KW-0961">Cell wall biogenesis/degradation</keyword>
<dbReference type="InterPro" id="IPR000490">
    <property type="entry name" value="Glyco_hydro_17"/>
</dbReference>
<dbReference type="Gene3D" id="3.20.20.80">
    <property type="entry name" value="Glycosidases"/>
    <property type="match status" value="1"/>
</dbReference>
<dbReference type="RefSeq" id="WP_189510676.1">
    <property type="nucleotide sequence ID" value="NZ_BMXG01000001.1"/>
</dbReference>
<dbReference type="PANTHER" id="PTHR16631">
    <property type="entry name" value="GLUCAN 1,3-BETA-GLUCOSIDASE"/>
    <property type="match status" value="1"/>
</dbReference>
<evidence type="ECO:0000313" key="18">
    <source>
        <dbReference type="Proteomes" id="UP000642829"/>
    </source>
</evidence>
<evidence type="ECO:0000256" key="4">
    <source>
        <dbReference type="ARBA" id="ARBA00022512"/>
    </source>
</evidence>
<keyword evidence="5" id="KW-0964">Secreted</keyword>
<dbReference type="GO" id="GO:0004553">
    <property type="term" value="F:hydrolase activity, hydrolyzing O-glycosyl compounds"/>
    <property type="evidence" value="ECO:0007669"/>
    <property type="project" value="InterPro"/>
</dbReference>
<evidence type="ECO:0000256" key="15">
    <source>
        <dbReference type="ARBA" id="ARBA00043078"/>
    </source>
</evidence>
<evidence type="ECO:0000256" key="6">
    <source>
        <dbReference type="ARBA" id="ARBA00022729"/>
    </source>
</evidence>
<comment type="caution">
    <text evidence="17">The sequence shown here is derived from an EMBL/GenBank/DDBJ whole genome shotgun (WGS) entry which is preliminary data.</text>
</comment>
<keyword evidence="12" id="KW-0624">Polysaccharide degradation</keyword>
<dbReference type="Pfam" id="PF00332">
    <property type="entry name" value="Glyco_hydro_17"/>
    <property type="match status" value="1"/>
</dbReference>
<dbReference type="SUPFAM" id="SSF51445">
    <property type="entry name" value="(Trans)glycosidases"/>
    <property type="match status" value="1"/>
</dbReference>
<evidence type="ECO:0000256" key="12">
    <source>
        <dbReference type="ARBA" id="ARBA00023326"/>
    </source>
</evidence>
<keyword evidence="3" id="KW-1003">Cell membrane</keyword>
<dbReference type="InterPro" id="IPR050732">
    <property type="entry name" value="Beta-glucan_modifiers"/>
</dbReference>
<evidence type="ECO:0000256" key="8">
    <source>
        <dbReference type="ARBA" id="ARBA00023136"/>
    </source>
</evidence>
<evidence type="ECO:0000256" key="9">
    <source>
        <dbReference type="ARBA" id="ARBA00023180"/>
    </source>
</evidence>
<keyword evidence="10" id="KW-0119">Carbohydrate metabolism</keyword>
<reference evidence="17" key="1">
    <citation type="journal article" date="2014" name="Int. J. Syst. Evol. Microbiol.">
        <title>Complete genome sequence of Corynebacterium casei LMG S-19264T (=DSM 44701T), isolated from a smear-ripened cheese.</title>
        <authorList>
            <consortium name="US DOE Joint Genome Institute (JGI-PGF)"/>
            <person name="Walter F."/>
            <person name="Albersmeier A."/>
            <person name="Kalinowski J."/>
            <person name="Ruckert C."/>
        </authorList>
    </citation>
    <scope>NUCLEOTIDE SEQUENCE</scope>
    <source>
        <strain evidence="17">KCTC 12870</strain>
    </source>
</reference>
<name>A0A8J3DEP5_9BACT</name>
<proteinExistence type="predicted"/>
<evidence type="ECO:0000256" key="10">
    <source>
        <dbReference type="ARBA" id="ARBA00023277"/>
    </source>
</evidence>
<keyword evidence="18" id="KW-1185">Reference proteome</keyword>
<dbReference type="InterPro" id="IPR017853">
    <property type="entry name" value="GH"/>
</dbReference>
<evidence type="ECO:0000256" key="14">
    <source>
        <dbReference type="ARBA" id="ARBA00042373"/>
    </source>
</evidence>
<evidence type="ECO:0000256" key="16">
    <source>
        <dbReference type="SAM" id="SignalP"/>
    </source>
</evidence>
<protein>
    <recommendedName>
        <fullName evidence="15">Endo-1,3-beta-glucanase btgC</fullName>
    </recommendedName>
    <alternativeName>
        <fullName evidence="14">Laminarinase btgC</fullName>
    </alternativeName>
</protein>
<keyword evidence="6 16" id="KW-0732">Signal</keyword>
<keyword evidence="8" id="KW-0472">Membrane</keyword>
<dbReference type="GO" id="GO:0071555">
    <property type="term" value="P:cell wall organization"/>
    <property type="evidence" value="ECO:0007669"/>
    <property type="project" value="UniProtKB-KW"/>
</dbReference>
<evidence type="ECO:0000256" key="11">
    <source>
        <dbReference type="ARBA" id="ARBA00023316"/>
    </source>
</evidence>
<feature type="signal peptide" evidence="16">
    <location>
        <begin position="1"/>
        <end position="19"/>
    </location>
</feature>
<dbReference type="GO" id="GO:0005886">
    <property type="term" value="C:plasma membrane"/>
    <property type="evidence" value="ECO:0007669"/>
    <property type="project" value="UniProtKB-SubCell"/>
</dbReference>
<organism evidence="17 18">
    <name type="scientific">Cerasicoccus arenae</name>
    <dbReference type="NCBI Taxonomy" id="424488"/>
    <lineage>
        <taxon>Bacteria</taxon>
        <taxon>Pseudomonadati</taxon>
        <taxon>Verrucomicrobiota</taxon>
        <taxon>Opitutia</taxon>
        <taxon>Puniceicoccales</taxon>
        <taxon>Cerasicoccaceae</taxon>
        <taxon>Cerasicoccus</taxon>
    </lineage>
</organism>
<accession>A0A8J3DEP5</accession>
<dbReference type="GO" id="GO:0000272">
    <property type="term" value="P:polysaccharide catabolic process"/>
    <property type="evidence" value="ECO:0007669"/>
    <property type="project" value="UniProtKB-KW"/>
</dbReference>
<keyword evidence="9" id="KW-0325">Glycoprotein</keyword>
<dbReference type="Proteomes" id="UP000642829">
    <property type="component" value="Unassembled WGS sequence"/>
</dbReference>